<evidence type="ECO:0000313" key="1">
    <source>
        <dbReference type="EMBL" id="GGH75258.1"/>
    </source>
</evidence>
<dbReference type="EMBL" id="BMEV01000022">
    <property type="protein sequence ID" value="GGH75258.1"/>
    <property type="molecule type" value="Genomic_DNA"/>
</dbReference>
<proteinExistence type="predicted"/>
<reference evidence="1" key="1">
    <citation type="journal article" date="2014" name="Int. J. Syst. Evol. Microbiol.">
        <title>Complete genome sequence of Corynebacterium casei LMG S-19264T (=DSM 44701T), isolated from a smear-ripened cheese.</title>
        <authorList>
            <consortium name="US DOE Joint Genome Institute (JGI-PGF)"/>
            <person name="Walter F."/>
            <person name="Albersmeier A."/>
            <person name="Kalinowski J."/>
            <person name="Ruckert C."/>
        </authorList>
    </citation>
    <scope>NUCLEOTIDE SEQUENCE</scope>
    <source>
        <strain evidence="1">CGMCC 1.12360</strain>
    </source>
</reference>
<organism evidence="1 2">
    <name type="scientific">Compostibacillus humi</name>
    <dbReference type="NCBI Taxonomy" id="1245525"/>
    <lineage>
        <taxon>Bacteria</taxon>
        <taxon>Bacillati</taxon>
        <taxon>Bacillota</taxon>
        <taxon>Bacilli</taxon>
        <taxon>Bacillales</taxon>
        <taxon>Bacillaceae</taxon>
        <taxon>Compostibacillus</taxon>
    </lineage>
</organism>
<reference evidence="1" key="2">
    <citation type="submission" date="2020-09" db="EMBL/GenBank/DDBJ databases">
        <authorList>
            <person name="Sun Q."/>
            <person name="Zhou Y."/>
        </authorList>
    </citation>
    <scope>NUCLEOTIDE SEQUENCE</scope>
    <source>
        <strain evidence="1">CGMCC 1.12360</strain>
    </source>
</reference>
<evidence type="ECO:0000313" key="2">
    <source>
        <dbReference type="Proteomes" id="UP000602050"/>
    </source>
</evidence>
<gene>
    <name evidence="1" type="ORF">GCM10010978_14950</name>
</gene>
<keyword evidence="2" id="KW-1185">Reference proteome</keyword>
<name>A0A8J3EKN2_9BACI</name>
<comment type="caution">
    <text evidence="1">The sequence shown here is derived from an EMBL/GenBank/DDBJ whole genome shotgun (WGS) entry which is preliminary data.</text>
</comment>
<dbReference type="Proteomes" id="UP000602050">
    <property type="component" value="Unassembled WGS sequence"/>
</dbReference>
<accession>A0A8J3EKN2</accession>
<sequence length="99" mass="11557">MNRPAPLQSLSPNLYRLITMKLEDEYHIHPYDIQIFGTENEDGIHVTVSYGSQFSHQADQFFTHQELDDGNSKIDSFIEKTGIQCREVMIDDYFKKMTP</sequence>
<dbReference type="AlphaFoldDB" id="A0A8J3EKN2"/>
<dbReference type="RefSeq" id="WP_188391763.1">
    <property type="nucleotide sequence ID" value="NZ_BMEV01000022.1"/>
</dbReference>
<protein>
    <submittedName>
        <fullName evidence="1">Uncharacterized protein</fullName>
    </submittedName>
</protein>